<feature type="region of interest" description="Disordered" evidence="2">
    <location>
        <begin position="1117"/>
        <end position="1154"/>
    </location>
</feature>
<feature type="region of interest" description="Disordered" evidence="2">
    <location>
        <begin position="1358"/>
        <end position="1407"/>
    </location>
</feature>
<accession>A0A504YZJ9</accession>
<reference evidence="3 4" key="1">
    <citation type="submission" date="2019-04" db="EMBL/GenBank/DDBJ databases">
        <title>Annotation for the trematode Fasciola gigantica.</title>
        <authorList>
            <person name="Choi Y.-J."/>
        </authorList>
    </citation>
    <scope>NUCLEOTIDE SEQUENCE [LARGE SCALE GENOMIC DNA]</scope>
    <source>
        <strain evidence="3">Uganda_cow_1</strain>
    </source>
</reference>
<feature type="region of interest" description="Disordered" evidence="2">
    <location>
        <begin position="1253"/>
        <end position="1275"/>
    </location>
</feature>
<feature type="region of interest" description="Disordered" evidence="2">
    <location>
        <begin position="691"/>
        <end position="736"/>
    </location>
</feature>
<dbReference type="GO" id="GO:0034453">
    <property type="term" value="P:microtubule anchoring"/>
    <property type="evidence" value="ECO:0007669"/>
    <property type="project" value="InterPro"/>
</dbReference>
<feature type="compositionally biased region" description="Polar residues" evidence="2">
    <location>
        <begin position="573"/>
        <end position="582"/>
    </location>
</feature>
<feature type="compositionally biased region" description="Basic and acidic residues" evidence="2">
    <location>
        <begin position="218"/>
        <end position="235"/>
    </location>
</feature>
<feature type="region of interest" description="Disordered" evidence="2">
    <location>
        <begin position="573"/>
        <end position="592"/>
    </location>
</feature>
<feature type="compositionally biased region" description="Polar residues" evidence="2">
    <location>
        <begin position="1135"/>
        <end position="1154"/>
    </location>
</feature>
<proteinExistence type="predicted"/>
<feature type="region of interest" description="Disordered" evidence="2">
    <location>
        <begin position="151"/>
        <end position="235"/>
    </location>
</feature>
<dbReference type="InterPro" id="IPR028750">
    <property type="entry name" value="CEP350/CC187"/>
</dbReference>
<evidence type="ECO:0000313" key="4">
    <source>
        <dbReference type="Proteomes" id="UP000316759"/>
    </source>
</evidence>
<feature type="compositionally biased region" description="Basic and acidic residues" evidence="2">
    <location>
        <begin position="1720"/>
        <end position="1737"/>
    </location>
</feature>
<comment type="caution">
    <text evidence="3">The sequence shown here is derived from an EMBL/GenBank/DDBJ whole genome shotgun (WGS) entry which is preliminary data.</text>
</comment>
<dbReference type="STRING" id="46835.A0A504YZJ9"/>
<feature type="compositionally biased region" description="Polar residues" evidence="2">
    <location>
        <begin position="717"/>
        <end position="736"/>
    </location>
</feature>
<dbReference type="PANTHER" id="PTHR13958:SF3">
    <property type="entry name" value="CAP-GLY DOMAIN-CONTAINING PROTEIN-RELATED"/>
    <property type="match status" value="1"/>
</dbReference>
<keyword evidence="4" id="KW-1185">Reference proteome</keyword>
<feature type="region of interest" description="Disordered" evidence="2">
    <location>
        <begin position="1715"/>
        <end position="1771"/>
    </location>
</feature>
<feature type="region of interest" description="Disordered" evidence="2">
    <location>
        <begin position="67"/>
        <end position="120"/>
    </location>
</feature>
<feature type="region of interest" description="Disordered" evidence="2">
    <location>
        <begin position="313"/>
        <end position="333"/>
    </location>
</feature>
<keyword evidence="1" id="KW-0175">Coiled coil</keyword>
<feature type="region of interest" description="Disordered" evidence="2">
    <location>
        <begin position="1048"/>
        <end position="1088"/>
    </location>
</feature>
<sequence length="2045" mass="224968">VIVHFYCSTHAGFSVLHPGSTSSSKPSIGSSTLKNPGELSGCHVQNKVRSSEPTLYHCPRKRFIAASTIPTEKTEKRSTSSGNRKKTKESCVVRSENQPPRREILGAESSPGKACKSGSILNGDLRAIPIDPEKRKDLSVLEQVQQILAVNESLPPDRQPKKAVESGKGLPKKGIYRAERKNKRPVQNPEPLPEEVCKRQRGLSRADLQALVRKQRQDRKSERLNRQRAEQERRERIQRNLCATAQAAAVAAKAPLPGPRRPLLLTDRTASAVSHHVCLESEVYSYFYPFRSPICEEVPLGSVVQPRLPGHYYHGLPQQPTDLNSHSSSRKKPSVCASKSTGALWIPLSCHIPDPGSELALDTPMVVLDPAELQMDDHMSPVSSLEEQFAPDSARWMRLEAVGASEPETSVLDSQDDHFVDDLRSSDFDPSQLERRVDELLRLSRAPFDTDACVCTEMTALKQTNNPEYVDLKHWIYNDPLRLGLLKKQQERNSQRARKCVSPIDTTNLKSAQQPHWSVVATSLEPVNMGCTGRSTESRSLNGPAEEPPTESPADHHITSPVCSTLESNTLGAHAKTTTPASSPRLLSANSPTEQQDFITGATSNAISSTPRREIFHTTSLMHQAPEPQVQIHGVSLPPRLTAAALSLRLSEEVNHLEALACSIQHVADMESLRQYAGAQSETVTLAQLLQSHQNQGGKRELSRSPISPSPRKYPSVRSQATSITPNKLQSDPETHSPQFTEVIRAAEEFKKAERRLSAKASHMDDLTTKRVNKKEFSSNLVVQHPHTPRGDGRSEFASICHSANSAIHRIELSPRGASNSSQSLSEIGSEIRSVAQDSSAPESVRSLPADNALSALGDSVSESHSATIVFQEKPTDEAHSVSTASITAHSPCSKLVSEISSGSVLTARTHTDPNVMRTTHSSPSKKKAEVHQYNIHVPRPVDSSAGHGLTGDFSSVPQPNSVTPLNHTEDGSEDVLSLTQIDSGLLKRAEILKMRRERAEKLLALSKNLEKEEAEVVRLEMEALKAYQSKRKRTRIEELRHRFPKTSVDRTTSFSSKHGDQRTKITDAPQRSHRSRILSASPAGDSLHTVDELSNLSGVDLTSHAQLKTASIRARDLSKHKLSTKSPSRDSRTPKTLSTYTGLRNTTSNGVSKAETGQYSHEFIPSTESSDEIVQSSSSTNNRLPVMANSDQMEWSKRNEIKETTISFDRSSEHRSTLSANGKLTQSKTRQMQTVECRGEFPSPARHRLLSASAVSSTDDDEHGTEIPPDDSIATSVNSQIDLSAMESRIRALHSNLQRQEAILARINQRHKYVSTDRLVRFESTVMQHKQLCTEIIESIKNKLRECENIAAVEFPRRPSPVPLPEPSQTSISPKAPVVASGSGTNHTPSSSNRSSSRTYEGNSQPRTLASLAEDLVSATDTEGDLQKLEFDDKVGSVASSETLTGGTRTPEYECTENTPRSHKSTHNLDQLVAESHESTVSSVDSPYPSARNATSATIPGDEICTPASLPLSAMQMSTEYETEKSESSHRFVRIETDNVQFDLSISKLAEESEPHLGDDVIKSHPAVHQLALDSTSLSEMNVISIHEREPGQIGTAMRETKMNDATRQPLSRTASVKVGSLNYLTPLNADAQRSLEPTTATTTVATNSESVPVLVTGPAQEHRIQIPVPEVTAKSPTETTSGANKPDLVENLTQELFGKILSDAVEEVVHARAASKASELKEPKEDPNSLRRLEPSKSFSDHGPLTVPPEPSTDSPPEVDSPSDTDSLSDTAEASLNIAPSMFSAESVRGLVADVPSRVEPLIREALDHFWKARYNASEGTRESAITAAVATPPARFAFDVFEEADLNPDILNLPNVRFISRRLLFDLVSELIQEVYAGEDHEFALRQSANPVRPRVSSSQFRLWQGRSRPSDKEHLTGIVISGVQAALGLRTDKQVPSSEDPQECTDLCRYPGKLTSGTRFSRLAQWTLSKKSYLDRLLELELRADEGNWLSYVPEEQRLKRTLSDQIWNELLQESVDSMLKRWRAMRNTPQSSNLGVESVK</sequence>
<feature type="compositionally biased region" description="Polar residues" evidence="2">
    <location>
        <begin position="1676"/>
        <end position="1685"/>
    </location>
</feature>
<evidence type="ECO:0000256" key="2">
    <source>
        <dbReference type="SAM" id="MobiDB-lite"/>
    </source>
</evidence>
<dbReference type="GO" id="GO:0008017">
    <property type="term" value="F:microtubule binding"/>
    <property type="evidence" value="ECO:0007669"/>
    <property type="project" value="InterPro"/>
</dbReference>
<organism evidence="3 4">
    <name type="scientific">Fasciola gigantica</name>
    <name type="common">Giant liver fluke</name>
    <dbReference type="NCBI Taxonomy" id="46835"/>
    <lineage>
        <taxon>Eukaryota</taxon>
        <taxon>Metazoa</taxon>
        <taxon>Spiralia</taxon>
        <taxon>Lophotrochozoa</taxon>
        <taxon>Platyhelminthes</taxon>
        <taxon>Trematoda</taxon>
        <taxon>Digenea</taxon>
        <taxon>Plagiorchiida</taxon>
        <taxon>Echinostomata</taxon>
        <taxon>Echinostomatoidea</taxon>
        <taxon>Fasciolidae</taxon>
        <taxon>Fasciola</taxon>
    </lineage>
</organism>
<feature type="region of interest" description="Disordered" evidence="2">
    <location>
        <begin position="1640"/>
        <end position="1689"/>
    </location>
</feature>
<feature type="compositionally biased region" description="Polar residues" evidence="2">
    <location>
        <begin position="817"/>
        <end position="827"/>
    </location>
</feature>
<feature type="coiled-coil region" evidence="1">
    <location>
        <begin position="993"/>
        <end position="1030"/>
    </location>
</feature>
<feature type="region of interest" description="Disordered" evidence="2">
    <location>
        <begin position="1442"/>
        <end position="1508"/>
    </location>
</feature>
<feature type="coiled-coil region" evidence="1">
    <location>
        <begin position="1284"/>
        <end position="1311"/>
    </location>
</feature>
<dbReference type="OrthoDB" id="306254at2759"/>
<dbReference type="GO" id="GO:0005813">
    <property type="term" value="C:centrosome"/>
    <property type="evidence" value="ECO:0007669"/>
    <property type="project" value="InterPro"/>
</dbReference>
<feature type="region of interest" description="Disordered" evidence="2">
    <location>
        <begin position="812"/>
        <end position="846"/>
    </location>
</feature>
<name>A0A504YZJ9_FASGI</name>
<dbReference type="EMBL" id="SUNJ01001297">
    <property type="protein sequence ID" value="TPP66893.1"/>
    <property type="molecule type" value="Genomic_DNA"/>
</dbReference>
<feature type="compositionally biased region" description="Low complexity" evidence="2">
    <location>
        <begin position="1762"/>
        <end position="1771"/>
    </location>
</feature>
<feature type="compositionally biased region" description="Polar residues" evidence="2">
    <location>
        <begin position="1218"/>
        <end position="1233"/>
    </location>
</feature>
<dbReference type="Proteomes" id="UP000316759">
    <property type="component" value="Unassembled WGS sequence"/>
</dbReference>
<protein>
    <submittedName>
        <fullName evidence="3">Uncharacterized protein</fullName>
    </submittedName>
</protein>
<feature type="region of interest" description="Disordered" evidence="2">
    <location>
        <begin position="528"/>
        <end position="561"/>
    </location>
</feature>
<feature type="non-terminal residue" evidence="3">
    <location>
        <position position="1"/>
    </location>
</feature>
<evidence type="ECO:0000313" key="3">
    <source>
        <dbReference type="EMBL" id="TPP66893.1"/>
    </source>
</evidence>
<gene>
    <name evidence="3" type="ORF">FGIG_05993</name>
</gene>
<feature type="compositionally biased region" description="Polar residues" evidence="2">
    <location>
        <begin position="318"/>
        <end position="327"/>
    </location>
</feature>
<dbReference type="PANTHER" id="PTHR13958">
    <property type="entry name" value="CENTROSOME-ASSOCIATED PROTEIN 350"/>
    <property type="match status" value="1"/>
</dbReference>
<evidence type="ECO:0000256" key="1">
    <source>
        <dbReference type="SAM" id="Coils"/>
    </source>
</evidence>
<feature type="region of interest" description="Disordered" evidence="2">
    <location>
        <begin position="1210"/>
        <end position="1233"/>
    </location>
</feature>
<feature type="compositionally biased region" description="Basic residues" evidence="2">
    <location>
        <begin position="170"/>
        <end position="184"/>
    </location>
</feature>